<evidence type="ECO:0000256" key="7">
    <source>
        <dbReference type="ARBA" id="ARBA00022777"/>
    </source>
</evidence>
<dbReference type="PIRSF" id="PIRSF000641">
    <property type="entry name" value="SRK"/>
    <property type="match status" value="1"/>
</dbReference>
<evidence type="ECO:0000256" key="1">
    <source>
        <dbReference type="ARBA" id="ARBA00004251"/>
    </source>
</evidence>
<evidence type="ECO:0000256" key="8">
    <source>
        <dbReference type="ARBA" id="ARBA00022840"/>
    </source>
</evidence>
<keyword evidence="8 13" id="KW-0067">ATP-binding</keyword>
<dbReference type="Gene3D" id="1.10.510.10">
    <property type="entry name" value="Transferase(Phosphotransferase) domain 1"/>
    <property type="match status" value="1"/>
</dbReference>
<gene>
    <name evidence="18" type="ORF">TEA_015928</name>
</gene>
<evidence type="ECO:0000256" key="6">
    <source>
        <dbReference type="ARBA" id="ARBA00022741"/>
    </source>
</evidence>
<dbReference type="PANTHER" id="PTHR27002:SF925">
    <property type="entry name" value="RECEPTOR-LIKE SERINE_THREONINE-PROTEIN KINASE"/>
    <property type="match status" value="1"/>
</dbReference>
<dbReference type="InterPro" id="IPR003609">
    <property type="entry name" value="Pan_app"/>
</dbReference>
<dbReference type="InterPro" id="IPR011009">
    <property type="entry name" value="Kinase-like_dom_sf"/>
</dbReference>
<dbReference type="PROSITE" id="PS00108">
    <property type="entry name" value="PROTEIN_KINASE_ST"/>
    <property type="match status" value="1"/>
</dbReference>
<keyword evidence="14" id="KW-0472">Membrane</keyword>
<feature type="transmembrane region" description="Helical" evidence="14">
    <location>
        <begin position="100"/>
        <end position="122"/>
    </location>
</feature>
<keyword evidence="5" id="KW-0732">Signal</keyword>
<evidence type="ECO:0000259" key="17">
    <source>
        <dbReference type="PROSITE" id="PS50948"/>
    </source>
</evidence>
<comment type="catalytic activity">
    <reaction evidence="12 13">
        <text>L-seryl-[protein] + ATP = O-phospho-L-seryl-[protein] + ADP + H(+)</text>
        <dbReference type="Rhea" id="RHEA:17989"/>
        <dbReference type="Rhea" id="RHEA-COMP:9863"/>
        <dbReference type="Rhea" id="RHEA-COMP:11604"/>
        <dbReference type="ChEBI" id="CHEBI:15378"/>
        <dbReference type="ChEBI" id="CHEBI:29999"/>
        <dbReference type="ChEBI" id="CHEBI:30616"/>
        <dbReference type="ChEBI" id="CHEBI:83421"/>
        <dbReference type="ChEBI" id="CHEBI:456216"/>
        <dbReference type="EC" id="2.7.11.1"/>
    </reaction>
</comment>
<dbReference type="SMART" id="SM00108">
    <property type="entry name" value="B_lectin"/>
    <property type="match status" value="1"/>
</dbReference>
<dbReference type="InterPro" id="IPR008271">
    <property type="entry name" value="Ser/Thr_kinase_AS"/>
</dbReference>
<evidence type="ECO:0000259" key="15">
    <source>
        <dbReference type="PROSITE" id="PS50011"/>
    </source>
</evidence>
<dbReference type="EMBL" id="SDRB02009252">
    <property type="protein sequence ID" value="THG08568.1"/>
    <property type="molecule type" value="Genomic_DNA"/>
</dbReference>
<keyword evidence="3 13" id="KW-0723">Serine/threonine-protein kinase</keyword>
<dbReference type="SMART" id="SM00220">
    <property type="entry name" value="S_TKc"/>
    <property type="match status" value="1"/>
</dbReference>
<evidence type="ECO:0000256" key="10">
    <source>
        <dbReference type="ARBA" id="ARBA00023180"/>
    </source>
</evidence>
<dbReference type="GO" id="GO:0005524">
    <property type="term" value="F:ATP binding"/>
    <property type="evidence" value="ECO:0007669"/>
    <property type="project" value="UniProtKB-KW"/>
</dbReference>
<evidence type="ECO:0000256" key="2">
    <source>
        <dbReference type="ARBA" id="ARBA00022475"/>
    </source>
</evidence>
<keyword evidence="2" id="KW-1003">Cell membrane</keyword>
<dbReference type="EC" id="2.7.11.1" evidence="13"/>
<dbReference type="STRING" id="542762.A0A4S4DYN3"/>
<evidence type="ECO:0000259" key="16">
    <source>
        <dbReference type="PROSITE" id="PS50927"/>
    </source>
</evidence>
<feature type="domain" description="Apple" evidence="17">
    <location>
        <begin position="406"/>
        <end position="478"/>
    </location>
</feature>
<dbReference type="GO" id="GO:0106310">
    <property type="term" value="F:protein serine kinase activity"/>
    <property type="evidence" value="ECO:0007669"/>
    <property type="project" value="RHEA"/>
</dbReference>
<dbReference type="Pfam" id="PF00069">
    <property type="entry name" value="Pkinase"/>
    <property type="match status" value="1"/>
</dbReference>
<keyword evidence="6 13" id="KW-0547">Nucleotide-binding</keyword>
<keyword evidence="10" id="KW-0325">Glycoprotein</keyword>
<dbReference type="InterPro" id="IPR036426">
    <property type="entry name" value="Bulb-type_lectin_dom_sf"/>
</dbReference>
<dbReference type="SUPFAM" id="SSF56112">
    <property type="entry name" value="Protein kinase-like (PK-like)"/>
    <property type="match status" value="1"/>
</dbReference>
<evidence type="ECO:0000256" key="9">
    <source>
        <dbReference type="ARBA" id="ARBA00023157"/>
    </source>
</evidence>
<keyword evidence="4 13" id="KW-0808">Transferase</keyword>
<dbReference type="CDD" id="cd01098">
    <property type="entry name" value="PAN_AP_plant"/>
    <property type="match status" value="1"/>
</dbReference>
<dbReference type="Pfam" id="PF08276">
    <property type="entry name" value="PAN_2"/>
    <property type="match status" value="1"/>
</dbReference>
<feature type="transmembrane region" description="Helical" evidence="14">
    <location>
        <begin position="523"/>
        <end position="547"/>
    </location>
</feature>
<dbReference type="PROSITE" id="PS50011">
    <property type="entry name" value="PROTEIN_KINASE_DOM"/>
    <property type="match status" value="1"/>
</dbReference>
<evidence type="ECO:0000256" key="14">
    <source>
        <dbReference type="SAM" id="Phobius"/>
    </source>
</evidence>
<evidence type="ECO:0000313" key="18">
    <source>
        <dbReference type="EMBL" id="THG08568.1"/>
    </source>
</evidence>
<feature type="domain" description="Bulb-type lectin" evidence="16">
    <location>
        <begin position="122"/>
        <end position="250"/>
    </location>
</feature>
<keyword evidence="9" id="KW-1015">Disulfide bond</keyword>
<keyword evidence="14" id="KW-1133">Transmembrane helix</keyword>
<dbReference type="Proteomes" id="UP000306102">
    <property type="component" value="Unassembled WGS sequence"/>
</dbReference>
<proteinExistence type="inferred from homology"/>
<dbReference type="InterPro" id="IPR024171">
    <property type="entry name" value="SRK-like_kinase"/>
</dbReference>
<reference evidence="18 19" key="1">
    <citation type="journal article" date="2018" name="Proc. Natl. Acad. Sci. U.S.A.">
        <title>Draft genome sequence of Camellia sinensis var. sinensis provides insights into the evolution of the tea genome and tea quality.</title>
        <authorList>
            <person name="Wei C."/>
            <person name="Yang H."/>
            <person name="Wang S."/>
            <person name="Zhao J."/>
            <person name="Liu C."/>
            <person name="Gao L."/>
            <person name="Xia E."/>
            <person name="Lu Y."/>
            <person name="Tai Y."/>
            <person name="She G."/>
            <person name="Sun J."/>
            <person name="Cao H."/>
            <person name="Tong W."/>
            <person name="Gao Q."/>
            <person name="Li Y."/>
            <person name="Deng W."/>
            <person name="Jiang X."/>
            <person name="Wang W."/>
            <person name="Chen Q."/>
            <person name="Zhang S."/>
            <person name="Li H."/>
            <person name="Wu J."/>
            <person name="Wang P."/>
            <person name="Li P."/>
            <person name="Shi C."/>
            <person name="Zheng F."/>
            <person name="Jian J."/>
            <person name="Huang B."/>
            <person name="Shan D."/>
            <person name="Shi M."/>
            <person name="Fang C."/>
            <person name="Yue Y."/>
            <person name="Li F."/>
            <person name="Li D."/>
            <person name="Wei S."/>
            <person name="Han B."/>
            <person name="Jiang C."/>
            <person name="Yin Y."/>
            <person name="Xia T."/>
            <person name="Zhang Z."/>
            <person name="Bennetzen J.L."/>
            <person name="Zhao S."/>
            <person name="Wan X."/>
        </authorList>
    </citation>
    <scope>NUCLEOTIDE SEQUENCE [LARGE SCALE GENOMIC DNA]</scope>
    <source>
        <strain evidence="19">cv. Shuchazao</strain>
        <tissue evidence="18">Leaf</tissue>
    </source>
</reference>
<dbReference type="Gene3D" id="3.30.200.20">
    <property type="entry name" value="Phosphorylase Kinase, domain 1"/>
    <property type="match status" value="1"/>
</dbReference>
<comment type="similarity">
    <text evidence="13">Belongs to the protein kinase superfamily. Ser/Thr protein kinase family.</text>
</comment>
<protein>
    <recommendedName>
        <fullName evidence="13">Receptor-like serine/threonine-protein kinase</fullName>
        <ecNumber evidence="13">2.7.11.1</ecNumber>
    </recommendedName>
</protein>
<dbReference type="PANTHER" id="PTHR27002">
    <property type="entry name" value="RECEPTOR-LIKE SERINE/THREONINE-PROTEIN KINASE SD1-8"/>
    <property type="match status" value="1"/>
</dbReference>
<keyword evidence="7 13" id="KW-0418">Kinase</keyword>
<dbReference type="SUPFAM" id="SSF51110">
    <property type="entry name" value="alpha-D-mannose-specific plant lectins"/>
    <property type="match status" value="1"/>
</dbReference>
<evidence type="ECO:0000256" key="12">
    <source>
        <dbReference type="ARBA" id="ARBA00048679"/>
    </source>
</evidence>
<comment type="subcellular location">
    <subcellularLocation>
        <location evidence="1">Cell membrane</location>
        <topology evidence="1">Single-pass type I membrane protein</topology>
    </subcellularLocation>
</comment>
<dbReference type="PROSITE" id="PS50927">
    <property type="entry name" value="BULB_LECTIN"/>
    <property type="match status" value="1"/>
</dbReference>
<name>A0A4S4DYN3_CAMSN</name>
<keyword evidence="14" id="KW-0812">Transmembrane</keyword>
<dbReference type="AlphaFoldDB" id="A0A4S4DYN3"/>
<dbReference type="PROSITE" id="PS50948">
    <property type="entry name" value="PAN"/>
    <property type="match status" value="1"/>
</dbReference>
<dbReference type="GO" id="GO:0005886">
    <property type="term" value="C:plasma membrane"/>
    <property type="evidence" value="ECO:0007669"/>
    <property type="project" value="UniProtKB-SubCell"/>
</dbReference>
<evidence type="ECO:0000256" key="11">
    <source>
        <dbReference type="ARBA" id="ARBA00047899"/>
    </source>
</evidence>
<dbReference type="Gene3D" id="2.90.10.10">
    <property type="entry name" value="Bulb-type lectin domain"/>
    <property type="match status" value="1"/>
</dbReference>
<evidence type="ECO:0000256" key="3">
    <source>
        <dbReference type="ARBA" id="ARBA00022527"/>
    </source>
</evidence>
<organism evidence="18 19">
    <name type="scientific">Camellia sinensis var. sinensis</name>
    <name type="common">China tea</name>
    <dbReference type="NCBI Taxonomy" id="542762"/>
    <lineage>
        <taxon>Eukaryota</taxon>
        <taxon>Viridiplantae</taxon>
        <taxon>Streptophyta</taxon>
        <taxon>Embryophyta</taxon>
        <taxon>Tracheophyta</taxon>
        <taxon>Spermatophyta</taxon>
        <taxon>Magnoliopsida</taxon>
        <taxon>eudicotyledons</taxon>
        <taxon>Gunneridae</taxon>
        <taxon>Pentapetalae</taxon>
        <taxon>asterids</taxon>
        <taxon>Ericales</taxon>
        <taxon>Theaceae</taxon>
        <taxon>Camellia</taxon>
    </lineage>
</organism>
<sequence length="892" mass="100596">MLGDRCHLDNSLFVDPHHFAKSLFEASHFDHLENVKPPNLKCEPPKLRVLAGYHDLVSPVVRVSYHNTIFLGIRTADLGFLNRILSKIGMASMRRRPDCCLFLILTCLVVSLIFSVHASLLGDTLTVGQVMKDWDFLESSNKRFRLLFFSPESSNNLRYLGIQFMNFSDLIDGREQDKMVWVANRGKPLRGTLNISHDGNLMLTDYNGTFITINAEEQPVPSNDTSATLLDTGNLVLRAGKHIVWRSFDYPSDTWLPGMKLGLFKSSSGRPQHRFLTSQVSPQVPTLGAFTLGVDPNNTKQLVIWQRGVLYWRSGMWNGYNFSYFPNGYNEFNFSYFSNESQSYFTFTRTDNDFPSWMDIDSSGDIRIFKAEDNGWSVGGTYNCDDSQVQEYSYNLGCVAPNPSNCTAGDVFIKKSGSTNSWGTTGNVSQGISDCKEICRQDCSCTAYASARSDGSGCQFFYGEYSDSPDYIFYIRNISMANIASPLVAPSYPVTYMAPHNPNNLFPNDHNNTALVNSRKKRLWFTISAAISLVIFTLVSSLSYFWWRNGHSKRNNRRSEDRTSLGTQSFMSEMKTEATIMEKINNGKKDHELPLFSLSSIEIATDYFSDANKIGQGGFGPVYKGKFFNGQEIAVKRLSRSSGQGLEEFKNEVTLISRLQHHEIGRASLDWKIRVSIIEGIAQGLQYLHKYSRVRIIHRDLKTSNILLDNNMNPKISDFGTARIFGDNESRANTNRIVGTYGYMSPEYALDGLFSVKSDVFSFGIMMLEIISGKKNTGFYQPERAQNLLGYAWDLWKEGRGLEIIDHLFVERCPTSEVMRYIQVSFLCVQENAVDRPTISDVVSMLSKEIIAIPAPKQPAFSTIVSVKHANTLEIPKLCSVNDVTISEVEGR</sequence>
<comment type="caution">
    <text evidence="18">The sequence shown here is derived from an EMBL/GenBank/DDBJ whole genome shotgun (WGS) entry which is preliminary data.</text>
</comment>
<dbReference type="GO" id="GO:0004674">
    <property type="term" value="F:protein serine/threonine kinase activity"/>
    <property type="evidence" value="ECO:0007669"/>
    <property type="project" value="UniProtKB-KW"/>
</dbReference>
<dbReference type="InterPro" id="IPR000719">
    <property type="entry name" value="Prot_kinase_dom"/>
</dbReference>
<dbReference type="InterPro" id="IPR001480">
    <property type="entry name" value="Bulb-type_lectin_dom"/>
</dbReference>
<evidence type="ECO:0000256" key="5">
    <source>
        <dbReference type="ARBA" id="ARBA00022729"/>
    </source>
</evidence>
<dbReference type="CDD" id="cd00028">
    <property type="entry name" value="B_lectin"/>
    <property type="match status" value="1"/>
</dbReference>
<comment type="catalytic activity">
    <reaction evidence="11 13">
        <text>L-threonyl-[protein] + ATP = O-phospho-L-threonyl-[protein] + ADP + H(+)</text>
        <dbReference type="Rhea" id="RHEA:46608"/>
        <dbReference type="Rhea" id="RHEA-COMP:11060"/>
        <dbReference type="Rhea" id="RHEA-COMP:11605"/>
        <dbReference type="ChEBI" id="CHEBI:15378"/>
        <dbReference type="ChEBI" id="CHEBI:30013"/>
        <dbReference type="ChEBI" id="CHEBI:30616"/>
        <dbReference type="ChEBI" id="CHEBI:61977"/>
        <dbReference type="ChEBI" id="CHEBI:456216"/>
        <dbReference type="EC" id="2.7.11.1"/>
    </reaction>
</comment>
<feature type="domain" description="Protein kinase" evidence="15">
    <location>
        <begin position="608"/>
        <end position="861"/>
    </location>
</feature>
<evidence type="ECO:0000256" key="13">
    <source>
        <dbReference type="PIRNR" id="PIRNR000641"/>
    </source>
</evidence>
<accession>A0A4S4DYN3</accession>
<keyword evidence="19" id="KW-1185">Reference proteome</keyword>
<dbReference type="FunFam" id="1.10.510.10:FF:000060">
    <property type="entry name" value="G-type lectin S-receptor-like serine/threonine-protein kinase"/>
    <property type="match status" value="1"/>
</dbReference>
<evidence type="ECO:0000256" key="4">
    <source>
        <dbReference type="ARBA" id="ARBA00022679"/>
    </source>
</evidence>
<dbReference type="Pfam" id="PF01453">
    <property type="entry name" value="B_lectin"/>
    <property type="match status" value="1"/>
</dbReference>
<evidence type="ECO:0000313" key="19">
    <source>
        <dbReference type="Proteomes" id="UP000306102"/>
    </source>
</evidence>